<reference evidence="2" key="1">
    <citation type="journal article" date="2021" name="Proc. Natl. Acad. Sci. U.S.A.">
        <title>A Catalog of Tens of Thousands of Viruses from Human Metagenomes Reveals Hidden Associations with Chronic Diseases.</title>
        <authorList>
            <person name="Tisza M.J."/>
            <person name="Buck C.B."/>
        </authorList>
    </citation>
    <scope>NUCLEOTIDE SEQUENCE</scope>
    <source>
        <strain evidence="2">Ct04y17</strain>
    </source>
</reference>
<protein>
    <submittedName>
        <fullName evidence="2">Uncharacterized protein</fullName>
    </submittedName>
</protein>
<dbReference type="EMBL" id="BK032600">
    <property type="protein sequence ID" value="DAF50771.1"/>
    <property type="molecule type" value="Genomic_DNA"/>
</dbReference>
<evidence type="ECO:0000313" key="2">
    <source>
        <dbReference type="EMBL" id="DAF50771.1"/>
    </source>
</evidence>
<proteinExistence type="predicted"/>
<name>A0A8S5SIW9_9CAUD</name>
<sequence>MLTFQRISRMKNVRKNSGGASVDTLSTINNNFLNTENRMARVNLDTSPAYLNGQSAALTFDAIEITDETQYSSFKNPKILPNIESGTTESAGTDADTSETKNEQGATVFQNITPGTMAFTFTGMSTSKAAFAFFTQGNEAKAELELSDLTDTVDAFGKGASQKLKAFGASAFKQFVRPIGIINGTGDRMIFFPKASWAVSFTGAPSNAGYLGFSVTVTALEVNTQYLKTMMVLELDNSGIGG</sequence>
<accession>A0A8S5SIW9</accession>
<evidence type="ECO:0000256" key="1">
    <source>
        <dbReference type="SAM" id="MobiDB-lite"/>
    </source>
</evidence>
<feature type="region of interest" description="Disordered" evidence="1">
    <location>
        <begin position="76"/>
        <end position="103"/>
    </location>
</feature>
<organism evidence="2">
    <name type="scientific">Myoviridae sp. ct04y17</name>
    <dbReference type="NCBI Taxonomy" id="2827652"/>
    <lineage>
        <taxon>Viruses</taxon>
        <taxon>Duplodnaviria</taxon>
        <taxon>Heunggongvirae</taxon>
        <taxon>Uroviricota</taxon>
        <taxon>Caudoviricetes</taxon>
    </lineage>
</organism>